<dbReference type="GO" id="GO:0016747">
    <property type="term" value="F:acyltransferase activity, transferring groups other than amino-acyl groups"/>
    <property type="evidence" value="ECO:0007669"/>
    <property type="project" value="InterPro"/>
</dbReference>
<keyword evidence="1 4" id="KW-0808">Transferase</keyword>
<evidence type="ECO:0000313" key="4">
    <source>
        <dbReference type="EMBL" id="ABQ25721.1"/>
    </source>
</evidence>
<dbReference type="Proteomes" id="UP000006695">
    <property type="component" value="Chromosome"/>
</dbReference>
<reference evidence="4 5" key="1">
    <citation type="submission" date="2007-05" db="EMBL/GenBank/DDBJ databases">
        <title>Complete sequence of Geobacter uraniireducens Rf4.</title>
        <authorList>
            <consortium name="US DOE Joint Genome Institute"/>
            <person name="Copeland A."/>
            <person name="Lucas S."/>
            <person name="Lapidus A."/>
            <person name="Barry K."/>
            <person name="Detter J.C."/>
            <person name="Glavina del Rio T."/>
            <person name="Hammon N."/>
            <person name="Israni S."/>
            <person name="Dalin E."/>
            <person name="Tice H."/>
            <person name="Pitluck S."/>
            <person name="Chertkov O."/>
            <person name="Brettin T."/>
            <person name="Bruce D."/>
            <person name="Han C."/>
            <person name="Schmutz J."/>
            <person name="Larimer F."/>
            <person name="Land M."/>
            <person name="Hauser L."/>
            <person name="Kyrpides N."/>
            <person name="Mikhailova N."/>
            <person name="Shelobolina E."/>
            <person name="Aklujkar M."/>
            <person name="Lovley D."/>
            <person name="Richardson P."/>
        </authorList>
    </citation>
    <scope>NUCLEOTIDE SEQUENCE [LARGE SCALE GENOMIC DNA]</scope>
    <source>
        <strain evidence="4 5">Rf4</strain>
    </source>
</reference>
<dbReference type="CDD" id="cd04301">
    <property type="entry name" value="NAT_SF"/>
    <property type="match status" value="1"/>
</dbReference>
<dbReference type="Gene3D" id="3.40.630.30">
    <property type="match status" value="1"/>
</dbReference>
<organism evidence="4 5">
    <name type="scientific">Geotalea uraniireducens (strain Rf4)</name>
    <name type="common">Geobacter uraniireducens</name>
    <dbReference type="NCBI Taxonomy" id="351605"/>
    <lineage>
        <taxon>Bacteria</taxon>
        <taxon>Pseudomonadati</taxon>
        <taxon>Thermodesulfobacteriota</taxon>
        <taxon>Desulfuromonadia</taxon>
        <taxon>Geobacterales</taxon>
        <taxon>Geobacteraceae</taxon>
        <taxon>Geotalea</taxon>
    </lineage>
</organism>
<accession>A5GE66</accession>
<keyword evidence="2" id="KW-0012">Acyltransferase</keyword>
<dbReference type="PROSITE" id="PS51186">
    <property type="entry name" value="GNAT"/>
    <property type="match status" value="1"/>
</dbReference>
<evidence type="ECO:0000256" key="1">
    <source>
        <dbReference type="ARBA" id="ARBA00022679"/>
    </source>
</evidence>
<dbReference type="HOGENOM" id="CLU_096795_0_0_7"/>
<dbReference type="Pfam" id="PF00583">
    <property type="entry name" value="Acetyltransf_1"/>
    <property type="match status" value="1"/>
</dbReference>
<name>A5GE66_GEOUR</name>
<evidence type="ECO:0000256" key="2">
    <source>
        <dbReference type="ARBA" id="ARBA00023315"/>
    </source>
</evidence>
<gene>
    <name evidence="4" type="ordered locus">Gura_1522</name>
</gene>
<dbReference type="EMBL" id="CP000698">
    <property type="protein sequence ID" value="ABQ25721.1"/>
    <property type="molecule type" value="Genomic_DNA"/>
</dbReference>
<dbReference type="InterPro" id="IPR050832">
    <property type="entry name" value="Bact_Acetyltransf"/>
</dbReference>
<dbReference type="RefSeq" id="WP_011938434.1">
    <property type="nucleotide sequence ID" value="NC_009483.1"/>
</dbReference>
<dbReference type="AlphaFoldDB" id="A5GE66"/>
<dbReference type="OrthoDB" id="281808at2"/>
<protein>
    <submittedName>
        <fullName evidence="4">GCN5-related N-acetyltransferase</fullName>
    </submittedName>
</protein>
<dbReference type="SUPFAM" id="SSF55729">
    <property type="entry name" value="Acyl-CoA N-acyltransferases (Nat)"/>
    <property type="match status" value="1"/>
</dbReference>
<proteinExistence type="predicted"/>
<keyword evidence="5" id="KW-1185">Reference proteome</keyword>
<dbReference type="InterPro" id="IPR016181">
    <property type="entry name" value="Acyl_CoA_acyltransferase"/>
</dbReference>
<evidence type="ECO:0000313" key="5">
    <source>
        <dbReference type="Proteomes" id="UP000006695"/>
    </source>
</evidence>
<dbReference type="PANTHER" id="PTHR43877">
    <property type="entry name" value="AMINOALKYLPHOSPHONATE N-ACETYLTRANSFERASE-RELATED-RELATED"/>
    <property type="match status" value="1"/>
</dbReference>
<feature type="domain" description="N-acetyltransferase" evidence="3">
    <location>
        <begin position="1"/>
        <end position="151"/>
    </location>
</feature>
<sequence>MKIEQATADDAVEILALQKLAYLSEAELYNDFTIPPLTQTLGEITAEFPRRVFLKAVEGGKIIGSVQGFEVGDTCQVGRLMVHPERQGEGIGTRLMAAIEAAFADVEQFELFTGHKSVANIRLYERLGYSVFRTEAVTPALTLVFMEKRIHRGKTV</sequence>
<dbReference type="STRING" id="351605.Gura_1522"/>
<dbReference type="PANTHER" id="PTHR43877:SF2">
    <property type="entry name" value="AMINOALKYLPHOSPHONATE N-ACETYLTRANSFERASE-RELATED"/>
    <property type="match status" value="1"/>
</dbReference>
<evidence type="ECO:0000259" key="3">
    <source>
        <dbReference type="PROSITE" id="PS51186"/>
    </source>
</evidence>
<dbReference type="KEGG" id="gur:Gura_1522"/>
<dbReference type="InterPro" id="IPR000182">
    <property type="entry name" value="GNAT_dom"/>
</dbReference>